<dbReference type="PANTHER" id="PTHR38693:SF1">
    <property type="entry name" value="UBIQUINONE BIOSYNTHESIS ACCESSORY FACTOR UBIJ"/>
    <property type="match status" value="1"/>
</dbReference>
<dbReference type="PANTHER" id="PTHR38693">
    <property type="entry name" value="UBIQUINONE BIOSYNTHESIS PROTEIN UBIJ"/>
    <property type="match status" value="1"/>
</dbReference>
<name>A0A975H5A3_9BURK</name>
<dbReference type="GO" id="GO:0006744">
    <property type="term" value="P:ubiquinone biosynthetic process"/>
    <property type="evidence" value="ECO:0007669"/>
    <property type="project" value="InterPro"/>
</dbReference>
<sequence length="179" mass="19493">MVTQSPFSLLSDALGKLGDQLKAPAWLVDELQHRAVLFINHVLLQEPEAQARLKRQSGRVVRLQWRDFSMQLAATPAGLCELSPAATPDLLLTVTDTSPLDLAKNALRGEKPGVRIEGDVEFAAEVNWLVEHVRWDAEEDLSRLIGDAPSHTLAKVGRSAAEALRSFVSKLPGQDKGGA</sequence>
<dbReference type="EMBL" id="CP071796">
    <property type="protein sequence ID" value="QTD44747.1"/>
    <property type="molecule type" value="Genomic_DNA"/>
</dbReference>
<evidence type="ECO:0000313" key="2">
    <source>
        <dbReference type="Proteomes" id="UP000663903"/>
    </source>
</evidence>
<protein>
    <recommendedName>
        <fullName evidence="3">Ubiquinone biosynthesis protein UbiJ</fullName>
    </recommendedName>
</protein>
<gene>
    <name evidence="1" type="ORF">J1M35_16920</name>
</gene>
<dbReference type="InterPro" id="IPR038989">
    <property type="entry name" value="UbiJ"/>
</dbReference>
<dbReference type="RefSeq" id="WP_208008310.1">
    <property type="nucleotide sequence ID" value="NZ_CP071796.1"/>
</dbReference>
<evidence type="ECO:0000313" key="1">
    <source>
        <dbReference type="EMBL" id="QTD44747.1"/>
    </source>
</evidence>
<dbReference type="AlphaFoldDB" id="A0A975H5A3"/>
<dbReference type="KEGG" id="otd:J1M35_16920"/>
<keyword evidence="2" id="KW-1185">Reference proteome</keyword>
<proteinExistence type="predicted"/>
<organism evidence="1 2">
    <name type="scientific">Ottowia testudinis</name>
    <dbReference type="NCBI Taxonomy" id="2816950"/>
    <lineage>
        <taxon>Bacteria</taxon>
        <taxon>Pseudomonadati</taxon>
        <taxon>Pseudomonadota</taxon>
        <taxon>Betaproteobacteria</taxon>
        <taxon>Burkholderiales</taxon>
        <taxon>Comamonadaceae</taxon>
        <taxon>Ottowia</taxon>
    </lineage>
</organism>
<evidence type="ECO:0008006" key="3">
    <source>
        <dbReference type="Google" id="ProtNLM"/>
    </source>
</evidence>
<accession>A0A975H5A3</accession>
<dbReference type="Proteomes" id="UP000663903">
    <property type="component" value="Chromosome"/>
</dbReference>
<reference evidence="1" key="1">
    <citation type="submission" date="2021-03" db="EMBL/GenBank/DDBJ databases">
        <title>Ottowia sp. 27C isolated from the cloaca of a Giant Asian pond turtle (Heosemys grandis).</title>
        <authorList>
            <person name="Spergser J."/>
            <person name="Busse H.-J."/>
        </authorList>
    </citation>
    <scope>NUCLEOTIDE SEQUENCE</scope>
    <source>
        <strain evidence="1">27C</strain>
    </source>
</reference>